<feature type="domain" description="Homeobox" evidence="8">
    <location>
        <begin position="13"/>
        <end position="73"/>
    </location>
</feature>
<evidence type="ECO:0000256" key="3">
    <source>
        <dbReference type="ARBA" id="ARBA00023155"/>
    </source>
</evidence>
<name>A0A8M1F5G8_URSMA</name>
<dbReference type="AlphaFoldDB" id="A0A8M1F5G8"/>
<dbReference type="KEGG" id="umr:103682442"/>
<dbReference type="CTD" id="100288687"/>
<evidence type="ECO:0000256" key="5">
    <source>
        <dbReference type="PROSITE-ProRule" id="PRU00108"/>
    </source>
</evidence>
<dbReference type="SUPFAM" id="SSF46689">
    <property type="entry name" value="Homeodomain-like"/>
    <property type="match status" value="2"/>
</dbReference>
<evidence type="ECO:0000313" key="9">
    <source>
        <dbReference type="Proteomes" id="UP000261680"/>
    </source>
</evidence>
<dbReference type="GO" id="GO:0000981">
    <property type="term" value="F:DNA-binding transcription factor activity, RNA polymerase II-specific"/>
    <property type="evidence" value="ECO:0007669"/>
    <property type="project" value="TreeGrafter"/>
</dbReference>
<dbReference type="PANTHER" id="PTHR46123:SF3">
    <property type="entry name" value="DOUBLE HOMEOBOX PROTEIN 1-RELATED"/>
    <property type="match status" value="1"/>
</dbReference>
<dbReference type="InterPro" id="IPR009057">
    <property type="entry name" value="Homeodomain-like_sf"/>
</dbReference>
<dbReference type="SMART" id="SM00389">
    <property type="entry name" value="HOX"/>
    <property type="match status" value="2"/>
</dbReference>
<sequence>MAPTGSPNSPLPPGSRRRRLVLTPAQKGALHAWFQHNLYPGIATRERLARELHIPESRIQVWFQNQRTRQLRQSRSGSGNSQGEGPPRRHQQPPEGRRKRTSISPSETSILLQAFEKNRFPSIATREHLARLTGLPEPRIQVWFQNRRARHPDQSRSGPANAWVANPEPSPHQTVLGGPGSPGLCPQKLSASESVQSSGKHAGLCCGDTSCSRHGLCPSGFLWGPWERGPGGHDGPTHPRWPRRKPLSRS</sequence>
<gene>
    <name evidence="10" type="primary">DUX4</name>
</gene>
<reference evidence="10" key="1">
    <citation type="submission" date="2025-08" db="UniProtKB">
        <authorList>
            <consortium name="RefSeq"/>
        </authorList>
    </citation>
    <scope>IDENTIFICATION</scope>
    <source>
        <tissue evidence="10">Whole blood</tissue>
    </source>
</reference>
<keyword evidence="2 5" id="KW-0238">DNA-binding</keyword>
<dbReference type="Gene3D" id="1.10.10.60">
    <property type="entry name" value="Homeodomain-like"/>
    <property type="match status" value="2"/>
</dbReference>
<feature type="compositionally biased region" description="Basic residues" evidence="7">
    <location>
        <begin position="240"/>
        <end position="250"/>
    </location>
</feature>
<feature type="compositionally biased region" description="Low complexity" evidence="7">
    <location>
        <begin position="66"/>
        <end position="85"/>
    </location>
</feature>
<protein>
    <submittedName>
        <fullName evidence="10">Double homeobox protein 4</fullName>
    </submittedName>
</protein>
<evidence type="ECO:0000256" key="1">
    <source>
        <dbReference type="ARBA" id="ARBA00004123"/>
    </source>
</evidence>
<dbReference type="OrthoDB" id="9750223at2759"/>
<keyword evidence="4 5" id="KW-0539">Nucleus</keyword>
<dbReference type="GO" id="GO:0000977">
    <property type="term" value="F:RNA polymerase II transcription regulatory region sequence-specific DNA binding"/>
    <property type="evidence" value="ECO:0007669"/>
    <property type="project" value="TreeGrafter"/>
</dbReference>
<proteinExistence type="predicted"/>
<evidence type="ECO:0000259" key="8">
    <source>
        <dbReference type="PROSITE" id="PS50071"/>
    </source>
</evidence>
<feature type="region of interest" description="Disordered" evidence="7">
    <location>
        <begin position="65"/>
        <end position="107"/>
    </location>
</feature>
<evidence type="ECO:0000256" key="6">
    <source>
        <dbReference type="RuleBase" id="RU000682"/>
    </source>
</evidence>
<dbReference type="Proteomes" id="UP000261680">
    <property type="component" value="Unplaced"/>
</dbReference>
<organism evidence="9 10">
    <name type="scientific">Ursus maritimus</name>
    <name type="common">Polar bear</name>
    <name type="synonym">Thalarctos maritimus</name>
    <dbReference type="NCBI Taxonomy" id="29073"/>
    <lineage>
        <taxon>Eukaryota</taxon>
        <taxon>Metazoa</taxon>
        <taxon>Chordata</taxon>
        <taxon>Craniata</taxon>
        <taxon>Vertebrata</taxon>
        <taxon>Euteleostomi</taxon>
        <taxon>Mammalia</taxon>
        <taxon>Eutheria</taxon>
        <taxon>Laurasiatheria</taxon>
        <taxon>Carnivora</taxon>
        <taxon>Caniformia</taxon>
        <taxon>Ursidae</taxon>
        <taxon>Ursus</taxon>
    </lineage>
</organism>
<evidence type="ECO:0000256" key="2">
    <source>
        <dbReference type="ARBA" id="ARBA00023125"/>
    </source>
</evidence>
<dbReference type="PROSITE" id="PS50071">
    <property type="entry name" value="HOMEOBOX_2"/>
    <property type="match status" value="2"/>
</dbReference>
<dbReference type="InterPro" id="IPR001356">
    <property type="entry name" value="HD"/>
</dbReference>
<dbReference type="InterPro" id="IPR051306">
    <property type="entry name" value="Homeobox_regulator"/>
</dbReference>
<dbReference type="CDD" id="cd00086">
    <property type="entry name" value="homeodomain"/>
    <property type="match status" value="2"/>
</dbReference>
<evidence type="ECO:0000313" key="10">
    <source>
        <dbReference type="RefSeq" id="XP_040478673.1"/>
    </source>
</evidence>
<dbReference type="PANTHER" id="PTHR46123">
    <property type="entry name" value="MIX-TYPE HOMEOBOX GENE 1-RELATED"/>
    <property type="match status" value="1"/>
</dbReference>
<comment type="subcellular location">
    <subcellularLocation>
        <location evidence="1 5 6">Nucleus</location>
    </subcellularLocation>
</comment>
<accession>A0A8M1F5G8</accession>
<evidence type="ECO:0000256" key="4">
    <source>
        <dbReference type="ARBA" id="ARBA00023242"/>
    </source>
</evidence>
<dbReference type="RefSeq" id="XP_040478673.1">
    <property type="nucleotide sequence ID" value="XM_040622739.1"/>
</dbReference>
<keyword evidence="3 5" id="KW-0371">Homeobox</keyword>
<feature type="domain" description="Homeobox" evidence="8">
    <location>
        <begin position="94"/>
        <end position="154"/>
    </location>
</feature>
<keyword evidence="9" id="KW-1185">Reference proteome</keyword>
<feature type="region of interest" description="Disordered" evidence="7">
    <location>
        <begin position="223"/>
        <end position="250"/>
    </location>
</feature>
<evidence type="ECO:0000256" key="7">
    <source>
        <dbReference type="SAM" id="MobiDB-lite"/>
    </source>
</evidence>
<dbReference type="GO" id="GO:0005634">
    <property type="term" value="C:nucleus"/>
    <property type="evidence" value="ECO:0007669"/>
    <property type="project" value="UniProtKB-SubCell"/>
</dbReference>
<feature type="DNA-binding region" description="Homeobox" evidence="5">
    <location>
        <begin position="96"/>
        <end position="155"/>
    </location>
</feature>
<feature type="DNA-binding region" description="Homeobox" evidence="5">
    <location>
        <begin position="15"/>
        <end position="74"/>
    </location>
</feature>
<dbReference type="Pfam" id="PF00046">
    <property type="entry name" value="Homeodomain"/>
    <property type="match status" value="2"/>
</dbReference>
<dbReference type="GeneID" id="103682442"/>